<proteinExistence type="predicted"/>
<organism evidence="5 6">
    <name type="scientific">Roseovarius pelagicus</name>
    <dbReference type="NCBI Taxonomy" id="2980108"/>
    <lineage>
        <taxon>Bacteria</taxon>
        <taxon>Pseudomonadati</taxon>
        <taxon>Pseudomonadota</taxon>
        <taxon>Alphaproteobacteria</taxon>
        <taxon>Rhodobacterales</taxon>
        <taxon>Roseobacteraceae</taxon>
        <taxon>Roseovarius</taxon>
    </lineage>
</organism>
<evidence type="ECO:0000313" key="6">
    <source>
        <dbReference type="Proteomes" id="UP001064087"/>
    </source>
</evidence>
<feature type="chain" id="PRO_5046604584" evidence="3">
    <location>
        <begin position="20"/>
        <end position="338"/>
    </location>
</feature>
<comment type="subcellular location">
    <subcellularLocation>
        <location evidence="1">Cell envelope</location>
    </subcellularLocation>
</comment>
<protein>
    <submittedName>
        <fullName evidence="5">Imelysin family protein</fullName>
    </submittedName>
</protein>
<dbReference type="InterPro" id="IPR034984">
    <property type="entry name" value="Imelysin-like_IPPA"/>
</dbReference>
<evidence type="ECO:0000313" key="5">
    <source>
        <dbReference type="EMBL" id="UXX82240.1"/>
    </source>
</evidence>
<evidence type="ECO:0000256" key="1">
    <source>
        <dbReference type="ARBA" id="ARBA00004196"/>
    </source>
</evidence>
<reference evidence="5" key="1">
    <citation type="submission" date="2022-10" db="EMBL/GenBank/DDBJ databases">
        <title>Roseovarius pelagicus sp. nov., isolated from Arctic seawater.</title>
        <authorList>
            <person name="Hong Y.W."/>
            <person name="Hwang C.Y."/>
        </authorList>
    </citation>
    <scope>NUCLEOTIDE SEQUENCE</scope>
    <source>
        <strain evidence="5">HL-MP18</strain>
    </source>
</reference>
<dbReference type="InterPro" id="IPR018976">
    <property type="entry name" value="Imelysin-like"/>
</dbReference>
<dbReference type="InterPro" id="IPR038352">
    <property type="entry name" value="Imelysin_sf"/>
</dbReference>
<evidence type="ECO:0000259" key="4">
    <source>
        <dbReference type="Pfam" id="PF09375"/>
    </source>
</evidence>
<name>A0ABY6D801_9RHOB</name>
<feature type="signal peptide" evidence="3">
    <location>
        <begin position="1"/>
        <end position="19"/>
    </location>
</feature>
<dbReference type="EMBL" id="CP106738">
    <property type="protein sequence ID" value="UXX82240.1"/>
    <property type="molecule type" value="Genomic_DNA"/>
</dbReference>
<keyword evidence="6" id="KW-1185">Reference proteome</keyword>
<dbReference type="CDD" id="cd14659">
    <property type="entry name" value="Imelysin-like_IPPA"/>
    <property type="match status" value="1"/>
</dbReference>
<evidence type="ECO:0000256" key="2">
    <source>
        <dbReference type="ARBA" id="ARBA00022729"/>
    </source>
</evidence>
<gene>
    <name evidence="5" type="ORF">N7U68_14170</name>
</gene>
<dbReference type="Pfam" id="PF09375">
    <property type="entry name" value="Peptidase_M75"/>
    <property type="match status" value="1"/>
</dbReference>
<dbReference type="Gene3D" id="1.20.1420.20">
    <property type="entry name" value="M75 peptidase, HXXE motif"/>
    <property type="match status" value="1"/>
</dbReference>
<dbReference type="Proteomes" id="UP001064087">
    <property type="component" value="Chromosome"/>
</dbReference>
<evidence type="ECO:0000256" key="3">
    <source>
        <dbReference type="SAM" id="SignalP"/>
    </source>
</evidence>
<sequence length="338" mass="36217">MKRLLFVCLMALTPGPLAAQAAGAVTEDVVTEHILPRFDVLSSKAQSLASAAQDNCVAGSESLRAAYGEAFDAWIAASHLRFGPTEDADRGYALAFWPDSRGATPKTLSGLITSEDAVAQTEQVYRDVSIAARGFYALEFLLFDPAISSLGSADYRCTLTRTLAADIAATADEIDREWQTEHAARLITPSATGPYRSDDEALQVIYKSLTTGLQFTSDARLGRPLGTFDRPRPKRAEVWRSGRSARHVALSLDALQDLAVRLAGEDADLAERLAAAFDHAKERLAGLDDPIFAGVAAPQSRIRIEAVQQAVDDIRDLVAAELGPRLGVSAGFNALDGD</sequence>
<feature type="domain" description="Imelysin-like" evidence="4">
    <location>
        <begin position="34"/>
        <end position="315"/>
    </location>
</feature>
<accession>A0ABY6D801</accession>
<keyword evidence="2 3" id="KW-0732">Signal</keyword>
<dbReference type="RefSeq" id="WP_263047224.1">
    <property type="nucleotide sequence ID" value="NZ_CP106738.1"/>
</dbReference>